<dbReference type="PANTHER" id="PTHR37422:SF17">
    <property type="entry name" value="O-ANTIGEN LIGASE"/>
    <property type="match status" value="1"/>
</dbReference>
<feature type="transmembrane region" description="Helical" evidence="5">
    <location>
        <begin position="88"/>
        <end position="108"/>
    </location>
</feature>
<dbReference type="OrthoDB" id="851172at2"/>
<gene>
    <name evidence="7" type="ORF">CSW08_06700</name>
</gene>
<sequence length="413" mass="47948">MLKKLFFLFIFLAPFTSFFAISPWLRLPVIINQFLFFALLLSILISGKVLKNWLVKEDLFLVGFLILVWISFFLGFKEQRSFNHSLAYTNSIIFYFFLSKYVIHLLNIRTIEITAIVYKSFLFCSFIIVVDFIGINYFDFSLRKVYAPVVDGAVSNMNYFVRGNMFRVGGVAEEPGQMANFYNIYFGFALCYLYQKKEFYKIKRVLILFLISHFALFSSAGMTLALLAFLLIFIWNRLKKFSIKRSQLNWIAGSFFVFLIIGIILFSSKIEKSISEFSEIIDKITFNENPNEVTSSGARLYQWNRALYNFSKNPILGNGPGYGVDEDAEGYLSVYLTILSDVGVLAFLFFILFQLSLLLKVLSTKGVLRDFLLFSVITSFLHLVIIADFYQAPVWILFIVIQQYHREIKLNML</sequence>
<keyword evidence="8" id="KW-1185">Reference proteome</keyword>
<name>A0A2N3HLB4_9FLAO</name>
<protein>
    <recommendedName>
        <fullName evidence="6">O-antigen ligase-related domain-containing protein</fullName>
    </recommendedName>
</protein>
<comment type="caution">
    <text evidence="7">The sequence shown here is derived from an EMBL/GenBank/DDBJ whole genome shotgun (WGS) entry which is preliminary data.</text>
</comment>
<dbReference type="InterPro" id="IPR007016">
    <property type="entry name" value="O-antigen_ligase-rel_domated"/>
</dbReference>
<feature type="transmembrane region" description="Helical" evidence="5">
    <location>
        <begin position="177"/>
        <end position="194"/>
    </location>
</feature>
<evidence type="ECO:0000259" key="6">
    <source>
        <dbReference type="Pfam" id="PF04932"/>
    </source>
</evidence>
<feature type="transmembrane region" description="Helical" evidence="5">
    <location>
        <begin position="120"/>
        <end position="138"/>
    </location>
</feature>
<evidence type="ECO:0000256" key="3">
    <source>
        <dbReference type="ARBA" id="ARBA00022989"/>
    </source>
</evidence>
<dbReference type="GO" id="GO:0016020">
    <property type="term" value="C:membrane"/>
    <property type="evidence" value="ECO:0007669"/>
    <property type="project" value="UniProtKB-SubCell"/>
</dbReference>
<dbReference type="Pfam" id="PF04932">
    <property type="entry name" value="Wzy_C"/>
    <property type="match status" value="1"/>
</dbReference>
<keyword evidence="2 5" id="KW-0812">Transmembrane</keyword>
<dbReference type="InterPro" id="IPR051533">
    <property type="entry name" value="WaaL-like"/>
</dbReference>
<feature type="transmembrane region" description="Helical" evidence="5">
    <location>
        <begin position="59"/>
        <end position="76"/>
    </location>
</feature>
<comment type="subcellular location">
    <subcellularLocation>
        <location evidence="1">Membrane</location>
        <topology evidence="1">Multi-pass membrane protein</topology>
    </subcellularLocation>
</comment>
<dbReference type="PANTHER" id="PTHR37422">
    <property type="entry name" value="TEICHURONIC ACID BIOSYNTHESIS PROTEIN TUAE"/>
    <property type="match status" value="1"/>
</dbReference>
<reference evidence="7 8" key="1">
    <citation type="submission" date="2017-12" db="EMBL/GenBank/DDBJ databases">
        <title>Confluentibacter flavum sp. nov., isolated from the saline lake.</title>
        <authorList>
            <person name="Yu L."/>
        </authorList>
    </citation>
    <scope>NUCLEOTIDE SEQUENCE [LARGE SCALE GENOMIC DNA]</scope>
    <source>
        <strain evidence="7 8">3B</strain>
    </source>
</reference>
<evidence type="ECO:0000256" key="2">
    <source>
        <dbReference type="ARBA" id="ARBA00022692"/>
    </source>
</evidence>
<proteinExistence type="predicted"/>
<evidence type="ECO:0000256" key="4">
    <source>
        <dbReference type="ARBA" id="ARBA00023136"/>
    </source>
</evidence>
<feature type="transmembrane region" description="Helical" evidence="5">
    <location>
        <begin position="206"/>
        <end position="235"/>
    </location>
</feature>
<evidence type="ECO:0000313" key="8">
    <source>
        <dbReference type="Proteomes" id="UP000233435"/>
    </source>
</evidence>
<dbReference type="Proteomes" id="UP000233435">
    <property type="component" value="Unassembled WGS sequence"/>
</dbReference>
<dbReference type="EMBL" id="PJEO01000017">
    <property type="protein sequence ID" value="PKQ45750.1"/>
    <property type="molecule type" value="Genomic_DNA"/>
</dbReference>
<organism evidence="7 8">
    <name type="scientific">Confluentibacter flavum</name>
    <dbReference type="NCBI Taxonomy" id="1909700"/>
    <lineage>
        <taxon>Bacteria</taxon>
        <taxon>Pseudomonadati</taxon>
        <taxon>Bacteroidota</taxon>
        <taxon>Flavobacteriia</taxon>
        <taxon>Flavobacteriales</taxon>
        <taxon>Flavobacteriaceae</taxon>
        <taxon>Confluentibacter</taxon>
    </lineage>
</organism>
<evidence type="ECO:0000256" key="1">
    <source>
        <dbReference type="ARBA" id="ARBA00004141"/>
    </source>
</evidence>
<evidence type="ECO:0000313" key="7">
    <source>
        <dbReference type="EMBL" id="PKQ45750.1"/>
    </source>
</evidence>
<accession>A0A2N3HLB4</accession>
<feature type="transmembrane region" description="Helical" evidence="5">
    <location>
        <begin position="334"/>
        <end position="359"/>
    </location>
</feature>
<feature type="transmembrane region" description="Helical" evidence="5">
    <location>
        <begin position="247"/>
        <end position="266"/>
    </location>
</feature>
<dbReference type="AlphaFoldDB" id="A0A2N3HLB4"/>
<dbReference type="RefSeq" id="WP_106659139.1">
    <property type="nucleotide sequence ID" value="NZ_PJEO01000017.1"/>
</dbReference>
<feature type="transmembrane region" description="Helical" evidence="5">
    <location>
        <begin position="30"/>
        <end position="47"/>
    </location>
</feature>
<keyword evidence="4 5" id="KW-0472">Membrane</keyword>
<evidence type="ECO:0000256" key="5">
    <source>
        <dbReference type="SAM" id="Phobius"/>
    </source>
</evidence>
<feature type="transmembrane region" description="Helical" evidence="5">
    <location>
        <begin position="371"/>
        <end position="401"/>
    </location>
</feature>
<keyword evidence="3 5" id="KW-1133">Transmembrane helix</keyword>
<feature type="domain" description="O-antigen ligase-related" evidence="6">
    <location>
        <begin position="206"/>
        <end position="351"/>
    </location>
</feature>